<dbReference type="Proteomes" id="UP001231109">
    <property type="component" value="Unassembled WGS sequence"/>
</dbReference>
<evidence type="ECO:0000313" key="2">
    <source>
        <dbReference type="EMBL" id="MDP5136721.1"/>
    </source>
</evidence>
<gene>
    <name evidence="2" type="ORF">ORJ04_12255</name>
</gene>
<accession>A0ABT9I001</accession>
<keyword evidence="3" id="KW-1185">Reference proteome</keyword>
<dbReference type="InterPro" id="IPR058873">
    <property type="entry name" value="PDDEXK_GAPS4"/>
</dbReference>
<evidence type="ECO:0000259" key="1">
    <source>
        <dbReference type="Pfam" id="PF26115"/>
    </source>
</evidence>
<organism evidence="2 3">
    <name type="scientific">Rheinheimera baltica</name>
    <dbReference type="NCBI Taxonomy" id="67576"/>
    <lineage>
        <taxon>Bacteria</taxon>
        <taxon>Pseudomonadati</taxon>
        <taxon>Pseudomonadota</taxon>
        <taxon>Gammaproteobacteria</taxon>
        <taxon>Chromatiales</taxon>
        <taxon>Chromatiaceae</taxon>
        <taxon>Rheinheimera</taxon>
    </lineage>
</organism>
<comment type="caution">
    <text evidence="2">The sequence shown here is derived from an EMBL/GenBank/DDBJ whole genome shotgun (WGS) entry which is preliminary data.</text>
</comment>
<evidence type="ECO:0000313" key="3">
    <source>
        <dbReference type="Proteomes" id="UP001231109"/>
    </source>
</evidence>
<protein>
    <recommendedName>
        <fullName evidence="1">GAPS4 PD-(D/E)XK nuclease domain-containing protein</fullName>
    </recommendedName>
</protein>
<dbReference type="EMBL" id="JAPJDZ010000029">
    <property type="protein sequence ID" value="MDP5136721.1"/>
    <property type="molecule type" value="Genomic_DNA"/>
</dbReference>
<proteinExistence type="predicted"/>
<reference evidence="2 3" key="1">
    <citation type="submission" date="2022-11" db="EMBL/GenBank/DDBJ databases">
        <title>Viruses from the air-sea interface of a natural surface slick.</title>
        <authorList>
            <person name="Rahlff J."/>
            <person name="Holmfeldt K."/>
        </authorList>
    </citation>
    <scope>NUCLEOTIDE SEQUENCE [LARGE SCALE GENOMIC DNA]</scope>
    <source>
        <strain evidence="2 3">SMS4</strain>
    </source>
</reference>
<feature type="domain" description="GAPS4 PD-(D/E)XK nuclease" evidence="1">
    <location>
        <begin position="12"/>
        <end position="141"/>
    </location>
</feature>
<name>A0ABT9I001_9GAMM</name>
<dbReference type="Pfam" id="PF26115">
    <property type="entry name" value="PDDEXK_GAPS4"/>
    <property type="match status" value="1"/>
</dbReference>
<dbReference type="RefSeq" id="WP_305976183.1">
    <property type="nucleotide sequence ID" value="NZ_JAPJDZ010000029.1"/>
</dbReference>
<sequence length="353" mass="40959">MAENGPREKVADLISNKLFSKFKWAQHGPFNQDFKCIHEDKHKPADKTQSHTHPVDLVFSYKDPYLNKTILLNTDLKSYGASSISPGMIEKSLSSLAYTIECASNSQEWINKYSICAGNFEVRGMLFVYNHDNKPVKSFYDFFYPPKPEGKGRRSRAVQLEKIKIPINKQIHFVDPDVIAYMMSVTSDMNEMIAEGTFPSKNYGFYYPQLTLHKVITSETYKPATIELICSPFMILEHDAVYEHDDHGTKKLKFEAGYVVYYNRSGEEDNEFVYLLDTLAKYQILNGKNKIRIRLAYKNKDSHVRSNFSRAIEKYAHEWSYDGVMTEYLQSIELHLVPTVKEFYCTESLSWEL</sequence>